<dbReference type="Proteomes" id="UP000094578">
    <property type="component" value="Unassembled WGS sequence"/>
</dbReference>
<dbReference type="HAMAP" id="MF_00101">
    <property type="entry name" value="AcpS"/>
    <property type="match status" value="1"/>
</dbReference>
<evidence type="ECO:0000256" key="3">
    <source>
        <dbReference type="ARBA" id="ARBA00022723"/>
    </source>
</evidence>
<dbReference type="Pfam" id="PF01648">
    <property type="entry name" value="ACPS"/>
    <property type="match status" value="1"/>
</dbReference>
<feature type="binding site" evidence="8">
    <location>
        <position position="59"/>
    </location>
    <ligand>
        <name>Mg(2+)</name>
        <dbReference type="ChEBI" id="CHEBI:18420"/>
    </ligand>
</feature>
<evidence type="ECO:0000256" key="6">
    <source>
        <dbReference type="ARBA" id="ARBA00023098"/>
    </source>
</evidence>
<gene>
    <name evidence="8 10" type="primary">acpS</name>
    <name evidence="10" type="ORF">PTI45_04111</name>
</gene>
<dbReference type="EMBL" id="MDER01000086">
    <property type="protein sequence ID" value="ODP26271.1"/>
    <property type="molecule type" value="Genomic_DNA"/>
</dbReference>
<comment type="catalytic activity">
    <reaction evidence="8">
        <text>apo-[ACP] + CoA = holo-[ACP] + adenosine 3',5'-bisphosphate + H(+)</text>
        <dbReference type="Rhea" id="RHEA:12068"/>
        <dbReference type="Rhea" id="RHEA-COMP:9685"/>
        <dbReference type="Rhea" id="RHEA-COMP:9690"/>
        <dbReference type="ChEBI" id="CHEBI:15378"/>
        <dbReference type="ChEBI" id="CHEBI:29999"/>
        <dbReference type="ChEBI" id="CHEBI:57287"/>
        <dbReference type="ChEBI" id="CHEBI:58343"/>
        <dbReference type="ChEBI" id="CHEBI:64479"/>
        <dbReference type="EC" id="2.7.8.7"/>
    </reaction>
</comment>
<evidence type="ECO:0000256" key="5">
    <source>
        <dbReference type="ARBA" id="ARBA00022842"/>
    </source>
</evidence>
<evidence type="ECO:0000259" key="9">
    <source>
        <dbReference type="Pfam" id="PF01648"/>
    </source>
</evidence>
<keyword evidence="6 8" id="KW-0443">Lipid metabolism</keyword>
<comment type="caution">
    <text evidence="10">The sequence shown here is derived from an EMBL/GenBank/DDBJ whole genome shotgun (WGS) entry which is preliminary data.</text>
</comment>
<dbReference type="PATRIC" id="fig|1886670.3.peg.4141"/>
<comment type="cofactor">
    <cofactor evidence="8">
        <name>Mg(2+)</name>
        <dbReference type="ChEBI" id="CHEBI:18420"/>
    </cofactor>
</comment>
<dbReference type="SUPFAM" id="SSF56214">
    <property type="entry name" value="4'-phosphopantetheinyl transferase"/>
    <property type="match status" value="1"/>
</dbReference>
<dbReference type="STRING" id="1886670.PTI45_04111"/>
<comment type="function">
    <text evidence="8">Transfers the 4'-phosphopantetheine moiety from coenzyme A to a Ser of acyl-carrier-protein.</text>
</comment>
<protein>
    <recommendedName>
        <fullName evidence="8">Holo-[acyl-carrier-protein] synthase</fullName>
        <shortName evidence="8">Holo-ACP synthase</shortName>
        <ecNumber evidence="8">2.7.8.7</ecNumber>
    </recommendedName>
    <alternativeName>
        <fullName evidence="8">4'-phosphopantetheinyl transferase AcpS</fullName>
    </alternativeName>
</protein>
<keyword evidence="1 8" id="KW-0444">Lipid biosynthesis</keyword>
<dbReference type="RefSeq" id="WP_069329438.1">
    <property type="nucleotide sequence ID" value="NZ_MDER01000086.1"/>
</dbReference>
<evidence type="ECO:0000256" key="1">
    <source>
        <dbReference type="ARBA" id="ARBA00022516"/>
    </source>
</evidence>
<name>A0A1E3KY78_9BACL</name>
<dbReference type="NCBIfam" id="TIGR00516">
    <property type="entry name" value="acpS"/>
    <property type="match status" value="1"/>
</dbReference>
<reference evidence="10 11" key="1">
    <citation type="submission" date="2016-08" db="EMBL/GenBank/DDBJ databases">
        <title>Genome sequencing of Paenibacillus sp. TI45-13ar, isolated from Korean traditional nuruk.</title>
        <authorList>
            <person name="Kim S.-J."/>
        </authorList>
    </citation>
    <scope>NUCLEOTIDE SEQUENCE [LARGE SCALE GENOMIC DNA]</scope>
    <source>
        <strain evidence="10 11">TI45-13ar</strain>
    </source>
</reference>
<dbReference type="NCBIfam" id="TIGR00556">
    <property type="entry name" value="pantethn_trn"/>
    <property type="match status" value="1"/>
</dbReference>
<evidence type="ECO:0000256" key="7">
    <source>
        <dbReference type="ARBA" id="ARBA00023160"/>
    </source>
</evidence>
<dbReference type="GO" id="GO:0000287">
    <property type="term" value="F:magnesium ion binding"/>
    <property type="evidence" value="ECO:0007669"/>
    <property type="project" value="UniProtKB-UniRule"/>
</dbReference>
<keyword evidence="4 8" id="KW-0276">Fatty acid metabolism</keyword>
<feature type="domain" description="4'-phosphopantetheinyl transferase" evidence="9">
    <location>
        <begin position="4"/>
        <end position="97"/>
    </location>
</feature>
<feature type="binding site" evidence="8">
    <location>
        <position position="8"/>
    </location>
    <ligand>
        <name>Mg(2+)</name>
        <dbReference type="ChEBI" id="CHEBI:18420"/>
    </ligand>
</feature>
<organism evidence="10 11">
    <name type="scientific">Paenibacillus nuruki</name>
    <dbReference type="NCBI Taxonomy" id="1886670"/>
    <lineage>
        <taxon>Bacteria</taxon>
        <taxon>Bacillati</taxon>
        <taxon>Bacillota</taxon>
        <taxon>Bacilli</taxon>
        <taxon>Bacillales</taxon>
        <taxon>Paenibacillaceae</taxon>
        <taxon>Paenibacillus</taxon>
    </lineage>
</organism>
<dbReference type="GO" id="GO:0008897">
    <property type="term" value="F:holo-[acyl-carrier-protein] synthase activity"/>
    <property type="evidence" value="ECO:0007669"/>
    <property type="project" value="UniProtKB-UniRule"/>
</dbReference>
<dbReference type="AlphaFoldDB" id="A0A1E3KY78"/>
<sequence>MIYGIGHDVLEIKRVARIVTGSQGSKFIDRILTPAERNIAQTKGAKLHEFVAGRFAAKEAISKGFGSGIGATISFGDIEIVPNPSGKPTVALSAQAWERLGLSDQAEQYAIHLSISHQTELASAFAVIEKITLTH</sequence>
<keyword evidence="7 8" id="KW-0275">Fatty acid biosynthesis</keyword>
<evidence type="ECO:0000256" key="4">
    <source>
        <dbReference type="ARBA" id="ARBA00022832"/>
    </source>
</evidence>
<proteinExistence type="inferred from homology"/>
<comment type="similarity">
    <text evidence="8">Belongs to the P-Pant transferase superfamily. AcpS family.</text>
</comment>
<dbReference type="InterPro" id="IPR008278">
    <property type="entry name" value="4-PPantetheinyl_Trfase_dom"/>
</dbReference>
<evidence type="ECO:0000256" key="8">
    <source>
        <dbReference type="HAMAP-Rule" id="MF_00101"/>
    </source>
</evidence>
<dbReference type="Gene3D" id="3.90.470.20">
    <property type="entry name" value="4'-phosphopantetheinyl transferase domain"/>
    <property type="match status" value="1"/>
</dbReference>
<keyword evidence="8" id="KW-0963">Cytoplasm</keyword>
<keyword evidence="3 8" id="KW-0479">Metal-binding</keyword>
<keyword evidence="5 8" id="KW-0460">Magnesium</keyword>
<keyword evidence="11" id="KW-1185">Reference proteome</keyword>
<comment type="subcellular location">
    <subcellularLocation>
        <location evidence="8">Cytoplasm</location>
    </subcellularLocation>
</comment>
<dbReference type="InterPro" id="IPR002582">
    <property type="entry name" value="ACPS"/>
</dbReference>
<evidence type="ECO:0000256" key="2">
    <source>
        <dbReference type="ARBA" id="ARBA00022679"/>
    </source>
</evidence>
<dbReference type="GO" id="GO:0005737">
    <property type="term" value="C:cytoplasm"/>
    <property type="evidence" value="ECO:0007669"/>
    <property type="project" value="UniProtKB-SubCell"/>
</dbReference>
<evidence type="ECO:0000313" key="11">
    <source>
        <dbReference type="Proteomes" id="UP000094578"/>
    </source>
</evidence>
<accession>A0A1E3KY78</accession>
<evidence type="ECO:0000313" key="10">
    <source>
        <dbReference type="EMBL" id="ODP26271.1"/>
    </source>
</evidence>
<dbReference type="GO" id="GO:0006633">
    <property type="term" value="P:fatty acid biosynthetic process"/>
    <property type="evidence" value="ECO:0007669"/>
    <property type="project" value="UniProtKB-UniRule"/>
</dbReference>
<dbReference type="InterPro" id="IPR037143">
    <property type="entry name" value="4-PPantetheinyl_Trfase_dom_sf"/>
</dbReference>
<dbReference type="EC" id="2.7.8.7" evidence="8"/>
<dbReference type="InterPro" id="IPR004568">
    <property type="entry name" value="Ppantetheine-prot_Trfase_dom"/>
</dbReference>
<keyword evidence="2 8" id="KW-0808">Transferase</keyword>